<protein>
    <submittedName>
        <fullName evidence="2">Uncharacterized protein</fullName>
    </submittedName>
</protein>
<dbReference type="Proteomes" id="UP000760494">
    <property type="component" value="Unassembled WGS sequence"/>
</dbReference>
<proteinExistence type="predicted"/>
<comment type="caution">
    <text evidence="2">The sequence shown here is derived from an EMBL/GenBank/DDBJ whole genome shotgun (WGS) entry which is preliminary data.</text>
</comment>
<sequence length="240" mass="27036">MGSARHVSRQTKSVSIEGGLEGILKGAWKNGYPGTTFQLDSQQIRTVRLQQHPDIFKAIIENDEVRQFRLEKGNDPYFMITGYKSCMNATIEQTSGQKIDSQVGFTVPTGQVLAAAGVVNLPGSLPRIGASVSWNTSWEMFGQFTLQGEYIFAVEYREILKRSWISRILNRRKTEKDRRMKITAATLAQPLERAMFGADGEDDDSDSTESDLEDEVPDVTQYLEHSWTMEEGDDPFVLEN</sequence>
<evidence type="ECO:0000313" key="3">
    <source>
        <dbReference type="Proteomes" id="UP000760494"/>
    </source>
</evidence>
<dbReference type="EMBL" id="CABFJX010000030">
    <property type="protein sequence ID" value="VTT59412.1"/>
    <property type="molecule type" value="Genomic_DNA"/>
</dbReference>
<accession>A0A9Q9RCW4</accession>
<evidence type="ECO:0000256" key="1">
    <source>
        <dbReference type="SAM" id="MobiDB-lite"/>
    </source>
</evidence>
<feature type="region of interest" description="Disordered" evidence="1">
    <location>
        <begin position="193"/>
        <end position="217"/>
    </location>
</feature>
<reference evidence="2" key="1">
    <citation type="submission" date="2019-05" db="EMBL/GenBank/DDBJ databases">
        <authorList>
            <person name="Piombo E."/>
        </authorList>
    </citation>
    <scope>NUCLEOTIDE SEQUENCE</scope>
    <source>
        <strain evidence="2">C2S</strain>
    </source>
</reference>
<evidence type="ECO:0000313" key="2">
    <source>
        <dbReference type="EMBL" id="VTT59412.1"/>
    </source>
</evidence>
<dbReference type="AlphaFoldDB" id="A0A9Q9RCW4"/>
<gene>
    <name evidence="2" type="ORF">C2S_14142</name>
</gene>
<name>A0A9Q9RCW4_FUSFU</name>
<organism evidence="2 3">
    <name type="scientific">Fusarium fujikuroi</name>
    <name type="common">Bakanae and foot rot disease fungus</name>
    <name type="synonym">Gibberella fujikuroi</name>
    <dbReference type="NCBI Taxonomy" id="5127"/>
    <lineage>
        <taxon>Eukaryota</taxon>
        <taxon>Fungi</taxon>
        <taxon>Dikarya</taxon>
        <taxon>Ascomycota</taxon>
        <taxon>Pezizomycotina</taxon>
        <taxon>Sordariomycetes</taxon>
        <taxon>Hypocreomycetidae</taxon>
        <taxon>Hypocreales</taxon>
        <taxon>Nectriaceae</taxon>
        <taxon>Fusarium</taxon>
        <taxon>Fusarium fujikuroi species complex</taxon>
    </lineage>
</organism>
<feature type="compositionally biased region" description="Acidic residues" evidence="1">
    <location>
        <begin position="199"/>
        <end position="217"/>
    </location>
</feature>